<name>A0A4Y7RWR9_9FIRM</name>
<dbReference type="Proteomes" id="UP000297597">
    <property type="component" value="Unassembled WGS sequence"/>
</dbReference>
<dbReference type="EMBL" id="QFFZ01000002">
    <property type="protein sequence ID" value="TEB13351.1"/>
    <property type="molecule type" value="Genomic_DNA"/>
</dbReference>
<sequence length="56" mass="6355">MAYQPYTLRVIARAIITKTDMGQGTSAELVQVYPEAERAAILAEVYRMRPDLEPEQ</sequence>
<keyword evidence="2" id="KW-1185">Reference proteome</keyword>
<accession>A0A4Y7RWR9</accession>
<evidence type="ECO:0000313" key="2">
    <source>
        <dbReference type="Proteomes" id="UP000297597"/>
    </source>
</evidence>
<dbReference type="AlphaFoldDB" id="A0A4Y7RWR9"/>
<proteinExistence type="predicted"/>
<comment type="caution">
    <text evidence="1">The sequence shown here is derived from an EMBL/GenBank/DDBJ whole genome shotgun (WGS) entry which is preliminary data.</text>
</comment>
<evidence type="ECO:0000313" key="1">
    <source>
        <dbReference type="EMBL" id="TEB13351.1"/>
    </source>
</evidence>
<protein>
    <submittedName>
        <fullName evidence="1">Uncharacterized protein</fullName>
    </submittedName>
</protein>
<gene>
    <name evidence="1" type="ORF">Pmgp_00245</name>
</gene>
<dbReference type="RefSeq" id="WP_192902718.1">
    <property type="nucleotide sequence ID" value="NZ_QFFZ01000002.1"/>
</dbReference>
<reference evidence="1 2" key="1">
    <citation type="journal article" date="2018" name="Environ. Microbiol.">
        <title>Novel energy conservation strategies and behaviour of Pelotomaculum schinkii driving syntrophic propionate catabolism.</title>
        <authorList>
            <person name="Hidalgo-Ahumada C.A.P."/>
            <person name="Nobu M.K."/>
            <person name="Narihiro T."/>
            <person name="Tamaki H."/>
            <person name="Liu W.T."/>
            <person name="Kamagata Y."/>
            <person name="Stams A.J.M."/>
            <person name="Imachi H."/>
            <person name="Sousa D.Z."/>
        </authorList>
    </citation>
    <scope>NUCLEOTIDE SEQUENCE [LARGE SCALE GENOMIC DNA]</scope>
    <source>
        <strain evidence="1 2">MGP</strain>
    </source>
</reference>
<organism evidence="1 2">
    <name type="scientific">Pelotomaculum propionicicum</name>
    <dbReference type="NCBI Taxonomy" id="258475"/>
    <lineage>
        <taxon>Bacteria</taxon>
        <taxon>Bacillati</taxon>
        <taxon>Bacillota</taxon>
        <taxon>Clostridia</taxon>
        <taxon>Eubacteriales</taxon>
        <taxon>Desulfotomaculaceae</taxon>
        <taxon>Pelotomaculum</taxon>
    </lineage>
</organism>